<evidence type="ECO:0000313" key="1">
    <source>
        <dbReference type="EMBL" id="EQC26053.1"/>
    </source>
</evidence>
<dbReference type="RefSeq" id="XP_008620538.1">
    <property type="nucleotide sequence ID" value="XM_008622316.1"/>
</dbReference>
<dbReference type="VEuPathDB" id="FungiDB:SDRG_16119"/>
<dbReference type="AlphaFoldDB" id="T0R210"/>
<evidence type="ECO:0000313" key="2">
    <source>
        <dbReference type="Proteomes" id="UP000030762"/>
    </source>
</evidence>
<keyword evidence="2" id="KW-1185">Reference proteome</keyword>
<dbReference type="Proteomes" id="UP000030762">
    <property type="component" value="Unassembled WGS sequence"/>
</dbReference>
<dbReference type="GeneID" id="19956846"/>
<organism evidence="1 2">
    <name type="scientific">Saprolegnia diclina (strain VS20)</name>
    <dbReference type="NCBI Taxonomy" id="1156394"/>
    <lineage>
        <taxon>Eukaryota</taxon>
        <taxon>Sar</taxon>
        <taxon>Stramenopiles</taxon>
        <taxon>Oomycota</taxon>
        <taxon>Saprolegniomycetes</taxon>
        <taxon>Saprolegniales</taxon>
        <taxon>Saprolegniaceae</taxon>
        <taxon>Saprolegnia</taxon>
    </lineage>
</organism>
<gene>
    <name evidence="1" type="ORF">SDRG_16119</name>
</gene>
<reference evidence="1 2" key="1">
    <citation type="submission" date="2012-04" db="EMBL/GenBank/DDBJ databases">
        <title>The Genome Sequence of Saprolegnia declina VS20.</title>
        <authorList>
            <consortium name="The Broad Institute Genome Sequencing Platform"/>
            <person name="Russ C."/>
            <person name="Nusbaum C."/>
            <person name="Tyler B."/>
            <person name="van West P."/>
            <person name="Dieguez-Uribeondo J."/>
            <person name="de Bruijn I."/>
            <person name="Tripathy S."/>
            <person name="Jiang R."/>
            <person name="Young S.K."/>
            <person name="Zeng Q."/>
            <person name="Gargeya S."/>
            <person name="Fitzgerald M."/>
            <person name="Haas B."/>
            <person name="Abouelleil A."/>
            <person name="Alvarado L."/>
            <person name="Arachchi H.M."/>
            <person name="Berlin A."/>
            <person name="Chapman S.B."/>
            <person name="Goldberg J."/>
            <person name="Griggs A."/>
            <person name="Gujja S."/>
            <person name="Hansen M."/>
            <person name="Howarth C."/>
            <person name="Imamovic A."/>
            <person name="Larimer J."/>
            <person name="McCowen C."/>
            <person name="Montmayeur A."/>
            <person name="Murphy C."/>
            <person name="Neiman D."/>
            <person name="Pearson M."/>
            <person name="Priest M."/>
            <person name="Roberts A."/>
            <person name="Saif S."/>
            <person name="Shea T."/>
            <person name="Sisk P."/>
            <person name="Sykes S."/>
            <person name="Wortman J."/>
            <person name="Nusbaum C."/>
            <person name="Birren B."/>
        </authorList>
    </citation>
    <scope>NUCLEOTIDE SEQUENCE [LARGE SCALE GENOMIC DNA]</scope>
    <source>
        <strain evidence="1 2">VS20</strain>
    </source>
</reference>
<dbReference type="EMBL" id="JH767244">
    <property type="protein sequence ID" value="EQC26053.1"/>
    <property type="molecule type" value="Genomic_DNA"/>
</dbReference>
<dbReference type="OrthoDB" id="27483at2759"/>
<protein>
    <submittedName>
        <fullName evidence="1">Uncharacterized protein</fullName>
    </submittedName>
</protein>
<dbReference type="InParanoid" id="T0R210"/>
<name>T0R210_SAPDV</name>
<sequence length="201" mass="21901">MWHRSFETSDPDKAIYQDAARPDANTAPLLRIDGIDGAITWPLAPAHAAALAALDAPNGTLLPTAFAFAQLAAWRQVVQNVLHQEVASAITDANIVLSHLVIDAVDTGAALLPTTMTDDTFGYTVLHLPSAYDGGEMAFRYGYMTETWTPDKCKVEMVTTFRDLVPASTPITRGVRMALVFRLDIIKGNEDMFPGTRCVKH</sequence>
<accession>T0R210</accession>
<proteinExistence type="predicted"/>
<dbReference type="OMA" id="DKCKVEM"/>